<feature type="domain" description="AbiEi antitoxin N-terminal" evidence="1">
    <location>
        <begin position="5"/>
        <end position="39"/>
    </location>
</feature>
<proteinExistence type="predicted"/>
<dbReference type="Proteomes" id="UP001434337">
    <property type="component" value="Chromosome"/>
</dbReference>
<organism evidence="2 3">
    <name type="scientific">Propioniciclava soli</name>
    <dbReference type="NCBI Taxonomy" id="2775081"/>
    <lineage>
        <taxon>Bacteria</taxon>
        <taxon>Bacillati</taxon>
        <taxon>Actinomycetota</taxon>
        <taxon>Actinomycetes</taxon>
        <taxon>Propionibacteriales</taxon>
        <taxon>Propionibacteriaceae</taxon>
        <taxon>Propioniciclava</taxon>
    </lineage>
</organism>
<reference evidence="2 3" key="1">
    <citation type="journal article" date="2023" name="Environ Microbiome">
        <title>A coral-associated actinobacterium mitigates coral bleaching under heat stress.</title>
        <authorList>
            <person name="Li J."/>
            <person name="Zou Y."/>
            <person name="Li Q."/>
            <person name="Zhang J."/>
            <person name="Bourne D.G."/>
            <person name="Lyu Y."/>
            <person name="Liu C."/>
            <person name="Zhang S."/>
        </authorList>
    </citation>
    <scope>NUCLEOTIDE SEQUENCE [LARGE SCALE GENOMIC DNA]</scope>
    <source>
        <strain evidence="2 3">SCSIO 13291</strain>
    </source>
</reference>
<keyword evidence="3" id="KW-1185">Reference proteome</keyword>
<sequence>MELEIFTAKQLAGVGVGPREVARELATGKLIRLRRGVYRPGGQLDPTDAHRLQIAAARLVLPRGVVSHGSAAVLHGLPVPGSAIQRVSFTQSVRGRGHVSGSVHVRGCPLEADEITEIDGVPLTSLARTVSDLARELPFEWAVGVADAALRLGATRPELLDEVERARRRPGNRQARAVVTFADGRAESVGESRSRVIFARSLIAEPTLQHEVWCDGVLIGRSDFGWIDQRVLGEFDGRVKYGRSRLRDETAEDAVVREKIREDALRRENWLVVRWIWPDLDHPDMLVRRIRAALASGRDMAA</sequence>
<dbReference type="Pfam" id="PF13338">
    <property type="entry name" value="AbiEi_4"/>
    <property type="match status" value="1"/>
</dbReference>
<dbReference type="EMBL" id="CP115965">
    <property type="protein sequence ID" value="WZW99595.1"/>
    <property type="molecule type" value="Genomic_DNA"/>
</dbReference>
<dbReference type="InterPro" id="IPR025159">
    <property type="entry name" value="AbiEi_N"/>
</dbReference>
<gene>
    <name evidence="2" type="ORF">PCC79_05210</name>
</gene>
<dbReference type="RefSeq" id="WP_342373199.1">
    <property type="nucleotide sequence ID" value="NZ_CP115965.1"/>
</dbReference>
<evidence type="ECO:0000259" key="1">
    <source>
        <dbReference type="Pfam" id="PF13338"/>
    </source>
</evidence>
<evidence type="ECO:0000313" key="2">
    <source>
        <dbReference type="EMBL" id="WZW99595.1"/>
    </source>
</evidence>
<name>A0ABZ3C9Z0_9ACTN</name>
<evidence type="ECO:0000313" key="3">
    <source>
        <dbReference type="Proteomes" id="UP001434337"/>
    </source>
</evidence>
<protein>
    <submittedName>
        <fullName evidence="2">Type IV toxin-antitoxin system AbiEi family antitoxin domain-containing protein</fullName>
    </submittedName>
</protein>
<accession>A0ABZ3C9Z0</accession>